<keyword evidence="4" id="KW-0732">Signal</keyword>
<proteinExistence type="inferred from homology"/>
<feature type="chain" id="PRO_5046055547" description="Bifunctional inhibitor/plant lipid transfer protein/seed storage helical domain-containing protein" evidence="4">
    <location>
        <begin position="21"/>
        <end position="103"/>
    </location>
</feature>
<keyword evidence="6" id="KW-1185">Reference proteome</keyword>
<dbReference type="EMBL" id="CP126666">
    <property type="protein sequence ID" value="WKA12410.1"/>
    <property type="molecule type" value="Genomic_DNA"/>
</dbReference>
<feature type="signal peptide" evidence="4">
    <location>
        <begin position="1"/>
        <end position="20"/>
    </location>
</feature>
<dbReference type="SUPFAM" id="SSF47699">
    <property type="entry name" value="Bifunctional inhibitor/lipid-transfer protein/seed storage 2S albumin"/>
    <property type="match status" value="1"/>
</dbReference>
<dbReference type="Gene3D" id="1.10.110.10">
    <property type="entry name" value="Plant lipid-transfer and hydrophobic proteins"/>
    <property type="match status" value="1"/>
</dbReference>
<sequence>MEKLSIFATTLLILLVISNAAIHQTTIFTNEEESEYGQSQQGQRCRQQIQSQQFRQYEQCQCEGLKKIVHRQQLREMKQRARELPQMCGSGQICRDVGALLWF</sequence>
<protein>
    <recommendedName>
        <fullName evidence="7">Bifunctional inhibitor/plant lipid transfer protein/seed storage helical domain-containing protein</fullName>
    </recommendedName>
</protein>
<gene>
    <name evidence="5" type="ORF">VitviT2T_029792</name>
</gene>
<keyword evidence="2" id="KW-0758">Storage protein</keyword>
<evidence type="ECO:0000256" key="1">
    <source>
        <dbReference type="ARBA" id="ARBA00008262"/>
    </source>
</evidence>
<evidence type="ECO:0008006" key="7">
    <source>
        <dbReference type="Google" id="ProtNLM"/>
    </source>
</evidence>
<dbReference type="InterPro" id="IPR036312">
    <property type="entry name" value="Bifun_inhib/LTP/seed_sf"/>
</dbReference>
<evidence type="ECO:0000256" key="4">
    <source>
        <dbReference type="SAM" id="SignalP"/>
    </source>
</evidence>
<dbReference type="InterPro" id="IPR000617">
    <property type="entry name" value="Napin/2SS/CON"/>
</dbReference>
<dbReference type="PANTHER" id="PTHR35496">
    <property type="entry name" value="2S SEED STORAGE PROTEIN 1-RELATED"/>
    <property type="match status" value="1"/>
</dbReference>
<organism evidence="5 6">
    <name type="scientific">Vitis vinifera</name>
    <name type="common">Grape</name>
    <dbReference type="NCBI Taxonomy" id="29760"/>
    <lineage>
        <taxon>Eukaryota</taxon>
        <taxon>Viridiplantae</taxon>
        <taxon>Streptophyta</taxon>
        <taxon>Embryophyta</taxon>
        <taxon>Tracheophyta</taxon>
        <taxon>Spermatophyta</taxon>
        <taxon>Magnoliopsida</taxon>
        <taxon>eudicotyledons</taxon>
        <taxon>Gunneridae</taxon>
        <taxon>Pentapetalae</taxon>
        <taxon>rosids</taxon>
        <taxon>Vitales</taxon>
        <taxon>Vitaceae</taxon>
        <taxon>Viteae</taxon>
        <taxon>Vitis</taxon>
    </lineage>
</organism>
<evidence type="ECO:0000256" key="2">
    <source>
        <dbReference type="ARBA" id="ARBA00022761"/>
    </source>
</evidence>
<evidence type="ECO:0000256" key="3">
    <source>
        <dbReference type="ARBA" id="ARBA00023129"/>
    </source>
</evidence>
<dbReference type="Proteomes" id="UP001227230">
    <property type="component" value="Chromosome 19"/>
</dbReference>
<reference evidence="5 6" key="1">
    <citation type="journal article" date="2023" name="Hortic Res">
        <title>The complete reference genome for grapevine (Vitis vinifera L.) genetics and breeding.</title>
        <authorList>
            <person name="Shi X."/>
            <person name="Cao S."/>
            <person name="Wang X."/>
            <person name="Huang S."/>
            <person name="Wang Y."/>
            <person name="Liu Z."/>
            <person name="Liu W."/>
            <person name="Leng X."/>
            <person name="Peng Y."/>
            <person name="Wang N."/>
            <person name="Wang Y."/>
            <person name="Ma Z."/>
            <person name="Xu X."/>
            <person name="Zhang F."/>
            <person name="Xue H."/>
            <person name="Zhong H."/>
            <person name="Wang Y."/>
            <person name="Zhang K."/>
            <person name="Velt A."/>
            <person name="Avia K."/>
            <person name="Holtgrawe D."/>
            <person name="Grimplet J."/>
            <person name="Matus J.T."/>
            <person name="Ware D."/>
            <person name="Wu X."/>
            <person name="Wang H."/>
            <person name="Liu C."/>
            <person name="Fang Y."/>
            <person name="Rustenholz C."/>
            <person name="Cheng Z."/>
            <person name="Xiao H."/>
            <person name="Zhou Y."/>
        </authorList>
    </citation>
    <scope>NUCLEOTIDE SEQUENCE [LARGE SCALE GENOMIC DNA]</scope>
    <source>
        <strain evidence="6">cv. Pinot noir / PN40024</strain>
        <tissue evidence="5">Leaf</tissue>
    </source>
</reference>
<evidence type="ECO:0000313" key="5">
    <source>
        <dbReference type="EMBL" id="WKA12410.1"/>
    </source>
</evidence>
<evidence type="ECO:0000313" key="6">
    <source>
        <dbReference type="Proteomes" id="UP001227230"/>
    </source>
</evidence>
<accession>A0ABY9DXH1</accession>
<keyword evidence="3" id="KW-0708">Seed storage protein</keyword>
<comment type="similarity">
    <text evidence="1">Belongs to the 2S seed storage albumins family.</text>
</comment>
<dbReference type="PANTHER" id="PTHR35496:SF4">
    <property type="entry name" value="2S SULFUR-RICH SEED STORAGE PROTEIN 2-LIKE"/>
    <property type="match status" value="1"/>
</dbReference>
<name>A0ABY9DXH1_VITVI</name>